<sequence>MQYRFGKAVIDDWDAMSFVFINNNAPIDVATRRRIREHAATGKNVGRRHLNRGRRKLAQPSTIEARAPAGEDVLEEVHIGSGPIDTFSLPPYSLPVARSTPRLRRHVHNTFITFQKYASMPGLEYVVDLEALRAPSIWTQLVFTDEAYFHCTIAISILATNRVAPVPEDIPDALGHVAKAIHLLNSRLSKGTDDAVSDQNIATIVSMAKYEFAAGHSREGHIHLDGLHRMVQLRGGIAAMTRKDATFTQKIFRVDFDWALFLGTATRYAVDDVLLNSQDIIGPTEHGEEDMESHVPAPLLGQLKPELRSLLIDTAQFGRMITATASRSNKIRIDTLHCHLMLLGYRLIQVCPLSRPLLDNRIDKAMHAGMIMFIMTFLGIGGRVIENPFLPQLVIAVLHDFGGGHRFDGRVLDEALLWVLLMANAAKLMGPSDEDWFMPSLQHLSARLGLEAWEDAAPVVSKFPWVASLHDGPACSLWQRLLRTS</sequence>
<dbReference type="InterPro" id="IPR021858">
    <property type="entry name" value="Fun_TF"/>
</dbReference>
<dbReference type="OrthoDB" id="4158087at2759"/>
<comment type="caution">
    <text evidence="2">The sequence shown here is derived from an EMBL/GenBank/DDBJ whole genome shotgun (WGS) entry which is preliminary data.</text>
</comment>
<accession>A0A8K0T0S6</accession>
<reference evidence="2" key="1">
    <citation type="journal article" date="2021" name="Nat. Commun.">
        <title>Genetic determinants of endophytism in the Arabidopsis root mycobiome.</title>
        <authorList>
            <person name="Mesny F."/>
            <person name="Miyauchi S."/>
            <person name="Thiergart T."/>
            <person name="Pickel B."/>
            <person name="Atanasova L."/>
            <person name="Karlsson M."/>
            <person name="Huettel B."/>
            <person name="Barry K.W."/>
            <person name="Haridas S."/>
            <person name="Chen C."/>
            <person name="Bauer D."/>
            <person name="Andreopoulos W."/>
            <person name="Pangilinan J."/>
            <person name="LaButti K."/>
            <person name="Riley R."/>
            <person name="Lipzen A."/>
            <person name="Clum A."/>
            <person name="Drula E."/>
            <person name="Henrissat B."/>
            <person name="Kohler A."/>
            <person name="Grigoriev I.V."/>
            <person name="Martin F.M."/>
            <person name="Hacquard S."/>
        </authorList>
    </citation>
    <scope>NUCLEOTIDE SEQUENCE</scope>
    <source>
        <strain evidence="2">MPI-CAGE-CH-0235</strain>
    </source>
</reference>
<dbReference type="PANTHER" id="PTHR37540">
    <property type="entry name" value="TRANSCRIPTION FACTOR (ACR-2), PUTATIVE-RELATED-RELATED"/>
    <property type="match status" value="1"/>
</dbReference>
<dbReference type="PANTHER" id="PTHR37540:SF9">
    <property type="entry name" value="ZN(2)-C6 FUNGAL-TYPE DOMAIN-CONTAINING PROTEIN"/>
    <property type="match status" value="1"/>
</dbReference>
<keyword evidence="3" id="KW-1185">Reference proteome</keyword>
<protein>
    <recommendedName>
        <fullName evidence="4">Transcription factor domain-containing protein</fullName>
    </recommendedName>
</protein>
<proteinExistence type="predicted"/>
<gene>
    <name evidence="2" type="ORF">B0I35DRAFT_472555</name>
</gene>
<dbReference type="Pfam" id="PF11951">
    <property type="entry name" value="Fungal_trans_2"/>
    <property type="match status" value="1"/>
</dbReference>
<evidence type="ECO:0000313" key="2">
    <source>
        <dbReference type="EMBL" id="KAH7327783.1"/>
    </source>
</evidence>
<name>A0A8K0T0S6_9HYPO</name>
<dbReference type="EMBL" id="JAGPNK010000001">
    <property type="protein sequence ID" value="KAH7327783.1"/>
    <property type="molecule type" value="Genomic_DNA"/>
</dbReference>
<dbReference type="AlphaFoldDB" id="A0A8K0T0S6"/>
<evidence type="ECO:0000313" key="3">
    <source>
        <dbReference type="Proteomes" id="UP000813444"/>
    </source>
</evidence>
<dbReference type="Proteomes" id="UP000813444">
    <property type="component" value="Unassembled WGS sequence"/>
</dbReference>
<keyword evidence="1" id="KW-0539">Nucleus</keyword>
<evidence type="ECO:0000256" key="1">
    <source>
        <dbReference type="ARBA" id="ARBA00023242"/>
    </source>
</evidence>
<evidence type="ECO:0008006" key="4">
    <source>
        <dbReference type="Google" id="ProtNLM"/>
    </source>
</evidence>
<organism evidence="2 3">
    <name type="scientific">Stachybotrys elegans</name>
    <dbReference type="NCBI Taxonomy" id="80388"/>
    <lineage>
        <taxon>Eukaryota</taxon>
        <taxon>Fungi</taxon>
        <taxon>Dikarya</taxon>
        <taxon>Ascomycota</taxon>
        <taxon>Pezizomycotina</taxon>
        <taxon>Sordariomycetes</taxon>
        <taxon>Hypocreomycetidae</taxon>
        <taxon>Hypocreales</taxon>
        <taxon>Stachybotryaceae</taxon>
        <taxon>Stachybotrys</taxon>
    </lineage>
</organism>